<dbReference type="EMBL" id="FOJB01000001">
    <property type="protein sequence ID" value="SEW30812.1"/>
    <property type="molecule type" value="Genomic_DNA"/>
</dbReference>
<organism evidence="3 4">
    <name type="scientific">Aliiroseovarius sediminilitoris</name>
    <dbReference type="NCBI Taxonomy" id="1173584"/>
    <lineage>
        <taxon>Bacteria</taxon>
        <taxon>Pseudomonadati</taxon>
        <taxon>Pseudomonadota</taxon>
        <taxon>Alphaproteobacteria</taxon>
        <taxon>Rhodobacterales</taxon>
        <taxon>Paracoccaceae</taxon>
        <taxon>Aliiroseovarius</taxon>
    </lineage>
</organism>
<feature type="domain" description="Transglycosylase SLT" evidence="2">
    <location>
        <begin position="38"/>
        <end position="328"/>
    </location>
</feature>
<proteinExistence type="predicted"/>
<evidence type="ECO:0000313" key="3">
    <source>
        <dbReference type="EMBL" id="SEW30812.1"/>
    </source>
</evidence>
<dbReference type="Gene3D" id="1.10.8.350">
    <property type="entry name" value="Bacterial muramidase"/>
    <property type="match status" value="1"/>
</dbReference>
<dbReference type="Gene3D" id="1.10.101.10">
    <property type="entry name" value="PGBD-like superfamily/PGBD"/>
    <property type="match status" value="1"/>
</dbReference>
<gene>
    <name evidence="3" type="ORF">SAMN05444851_2915</name>
</gene>
<dbReference type="FunFam" id="1.10.8.350:FF:000001">
    <property type="entry name" value="Lytic murein transglycosylase B"/>
    <property type="match status" value="1"/>
</dbReference>
<dbReference type="InterPro" id="IPR002477">
    <property type="entry name" value="Peptidoglycan-bd-like"/>
</dbReference>
<dbReference type="SUPFAM" id="SSF53955">
    <property type="entry name" value="Lysozyme-like"/>
    <property type="match status" value="1"/>
</dbReference>
<evidence type="ECO:0000259" key="2">
    <source>
        <dbReference type="Pfam" id="PF13406"/>
    </source>
</evidence>
<dbReference type="InterPro" id="IPR036365">
    <property type="entry name" value="PGBD-like_sf"/>
</dbReference>
<dbReference type="InterPro" id="IPR043426">
    <property type="entry name" value="MltB-like"/>
</dbReference>
<dbReference type="Pfam" id="PF13406">
    <property type="entry name" value="SLT_2"/>
    <property type="match status" value="1"/>
</dbReference>
<feature type="domain" description="Peptidoglycan binding-like" evidence="1">
    <location>
        <begin position="350"/>
        <end position="404"/>
    </location>
</feature>
<name>A0A1I0QTB2_9RHOB</name>
<sequence>MTGVSKDMHTGTYTRRQAAGLLLAASFTPKAVMANAGFDAWRADFRARAAASGVPSDTLRALDEVRFLPKVVASDNAPAETTRTLGDYVASAASPQRIKAGQVMMTRYPTLLGRIEREYGVAREIIVAIWGMESSFGAVRGSAPVLSTLASLAFEGRRRALFENELLAALQILADGDTSPSRLTGSYAGAMGHTQFMPTSFLRYAVDFNRDGRRDIWADDPTDALASTAAYLRMKGWQEGQPWAYEVHLPKGFDLARTGRVYARRLREWAQLGVTHASGKKLGGAAMGALILPAGPTGPVFMVFDNFHVLKTYNYADSYAIGVGHLSDRLAGGAPIVAKFPGNPWGMTTAERQELQKRLNALGFKAGRPDGVIGEMGRAAIRSYESARGVPVTGVPSRDLLVALR</sequence>
<dbReference type="Proteomes" id="UP000199650">
    <property type="component" value="Unassembled WGS sequence"/>
</dbReference>
<dbReference type="CDD" id="cd13399">
    <property type="entry name" value="Slt35-like"/>
    <property type="match status" value="1"/>
</dbReference>
<dbReference type="PANTHER" id="PTHR30163:SF8">
    <property type="entry name" value="LYTIC MUREIN TRANSGLYCOSYLASE"/>
    <property type="match status" value="1"/>
</dbReference>
<dbReference type="AlphaFoldDB" id="A0A1I0QTB2"/>
<dbReference type="NCBIfam" id="TIGR02283">
    <property type="entry name" value="MltB_2"/>
    <property type="match status" value="1"/>
</dbReference>
<protein>
    <submittedName>
        <fullName evidence="3">Lytic murein transglycosylase</fullName>
    </submittedName>
</protein>
<dbReference type="InterPro" id="IPR036366">
    <property type="entry name" value="PGBDSf"/>
</dbReference>
<dbReference type="GO" id="GO:0009253">
    <property type="term" value="P:peptidoglycan catabolic process"/>
    <property type="evidence" value="ECO:0007669"/>
    <property type="project" value="TreeGrafter"/>
</dbReference>
<accession>A0A1I0QTB2</accession>
<dbReference type="PANTHER" id="PTHR30163">
    <property type="entry name" value="MEMBRANE-BOUND LYTIC MUREIN TRANSGLYCOSYLASE B"/>
    <property type="match status" value="1"/>
</dbReference>
<keyword evidence="4" id="KW-1185">Reference proteome</keyword>
<reference evidence="3 4" key="1">
    <citation type="submission" date="2016-10" db="EMBL/GenBank/DDBJ databases">
        <authorList>
            <person name="de Groot N.N."/>
        </authorList>
    </citation>
    <scope>NUCLEOTIDE SEQUENCE [LARGE SCALE GENOMIC DNA]</scope>
    <source>
        <strain evidence="3 4">DSM 29439</strain>
    </source>
</reference>
<dbReference type="InterPro" id="IPR023346">
    <property type="entry name" value="Lysozyme-like_dom_sf"/>
</dbReference>
<evidence type="ECO:0000313" key="4">
    <source>
        <dbReference type="Proteomes" id="UP000199650"/>
    </source>
</evidence>
<dbReference type="Gene3D" id="1.10.530.10">
    <property type="match status" value="1"/>
</dbReference>
<dbReference type="InterPro" id="IPR031304">
    <property type="entry name" value="SLT_2"/>
</dbReference>
<dbReference type="OrthoDB" id="9808544at2"/>
<evidence type="ECO:0000259" key="1">
    <source>
        <dbReference type="Pfam" id="PF01471"/>
    </source>
</evidence>
<dbReference type="InterPro" id="IPR011970">
    <property type="entry name" value="MltB_2"/>
</dbReference>
<dbReference type="SUPFAM" id="SSF47090">
    <property type="entry name" value="PGBD-like"/>
    <property type="match status" value="1"/>
</dbReference>
<dbReference type="Pfam" id="PF01471">
    <property type="entry name" value="PG_binding_1"/>
    <property type="match status" value="1"/>
</dbReference>
<dbReference type="GO" id="GO:0008933">
    <property type="term" value="F:peptidoglycan lytic transglycosylase activity"/>
    <property type="evidence" value="ECO:0007669"/>
    <property type="project" value="TreeGrafter"/>
</dbReference>